<protein>
    <submittedName>
        <fullName evidence="8">Glycosyl hydrolase family 20, domain 2</fullName>
    </submittedName>
</protein>
<dbReference type="PRINTS" id="PR00738">
    <property type="entry name" value="GLHYDRLASE20"/>
</dbReference>
<dbReference type="Proteomes" id="UP000199440">
    <property type="component" value="Unassembled WGS sequence"/>
</dbReference>
<dbReference type="OrthoDB" id="9763537at2"/>
<evidence type="ECO:0000313" key="8">
    <source>
        <dbReference type="EMBL" id="SDM71200.1"/>
    </source>
</evidence>
<dbReference type="EMBL" id="FNGV01000013">
    <property type="protein sequence ID" value="SDM71200.1"/>
    <property type="molecule type" value="Genomic_DNA"/>
</dbReference>
<feature type="signal peptide" evidence="5">
    <location>
        <begin position="1"/>
        <end position="24"/>
    </location>
</feature>
<keyword evidence="3" id="KW-0326">Glycosidase</keyword>
<evidence type="ECO:0000256" key="2">
    <source>
        <dbReference type="ARBA" id="ARBA00022801"/>
    </source>
</evidence>
<dbReference type="InterPro" id="IPR025705">
    <property type="entry name" value="Beta_hexosaminidase_sua/sub"/>
</dbReference>
<dbReference type="InterPro" id="IPR015883">
    <property type="entry name" value="Glyco_hydro_20_cat"/>
</dbReference>
<dbReference type="Pfam" id="PF02838">
    <property type="entry name" value="Glyco_hydro_20b"/>
    <property type="match status" value="1"/>
</dbReference>
<evidence type="ECO:0000259" key="7">
    <source>
        <dbReference type="Pfam" id="PF02838"/>
    </source>
</evidence>
<feature type="domain" description="Beta-hexosaminidase bacterial type N-terminal" evidence="7">
    <location>
        <begin position="43"/>
        <end position="188"/>
    </location>
</feature>
<dbReference type="PANTHER" id="PTHR21040">
    <property type="entry name" value="BCDNA.GH04120"/>
    <property type="match status" value="1"/>
</dbReference>
<dbReference type="PANTHER" id="PTHR21040:SF8">
    <property type="entry name" value="BCDNA.GH04120"/>
    <property type="match status" value="1"/>
</dbReference>
<dbReference type="InterPro" id="IPR038901">
    <property type="entry name" value="HEXDC-like"/>
</dbReference>
<dbReference type="GO" id="GO:0004563">
    <property type="term" value="F:beta-N-acetylhexosaminidase activity"/>
    <property type="evidence" value="ECO:0007669"/>
    <property type="project" value="InterPro"/>
</dbReference>
<feature type="chain" id="PRO_5011701743" evidence="5">
    <location>
        <begin position="25"/>
        <end position="756"/>
    </location>
</feature>
<name>A0A1G9VGH0_9FLAO</name>
<feature type="domain" description="Glycoside hydrolase family 20 catalytic" evidence="6">
    <location>
        <begin position="244"/>
        <end position="517"/>
    </location>
</feature>
<proteinExistence type="inferred from homology"/>
<sequence length="756" mass="87007">MRTSFKRNKLYSSYKIIACLLLLAGTFGCEEKQPDTNTISGAEILPAPQNFEIKEGKFIDPKDLEAIYIASDTKDANFVANELRMKINELFEHDVKIKVAESYDGLSSPAIVLGIPSKDQGFSSYTSELPAPKKDNSQAYVLEAKDGMITLSGGDQAGLFYGVQTLGQLFEEVKWKEQNLPGLLIEDWPDMEERWVHYNYFFHLDRYEYIEEAIKKMAKYKINGIVFEFEDKFDYKSHPFIAAPNSFSSEQVKELTKYASQYNVAIVPLVQGFGHAGYLLKHDEIKHLREDPESNQSFCPMNEETYDLIFDLYRETIEATPGVKYFHLGGDEVRRIGYCDRCKKKIAEVGELGLYLVWLNRARDFMEEHGRIPIFWDDMPLKQAGGVYDLTRRKANEKYDSIWTNGVAQLNKTIHKFPTDGVFMRWNYELGREKGNIQILDWYRENNFKTMAATAIIGDWPLIPKYDWTPNNIKSFITLAAEKGAMGQLCTAWGDDSGNHSEIYWLGFLASSEYSWSRKSPETIEEYWEKYIHRFFGPDTDGLISAFHNLSERVYFWDTGLMEKGNKRRKGYQLKSLPDFNEIPPEGSWTAHFKPLMEQALEEKAKCAEGTKIIVDNIPKVKDNAYNLEVFASMGRFMEAYTDLVLSIGEMSRISDEVKEANDKGQQKEMAEGLENMASIANDSWNEYVASYEDLKKIWEVTRYPKGGKEYMLNPQTIYMAGRTKDLSYLILAEQEMDFQGFAKNMIDQAKILTGK</sequence>
<dbReference type="GO" id="GO:0005975">
    <property type="term" value="P:carbohydrate metabolic process"/>
    <property type="evidence" value="ECO:0007669"/>
    <property type="project" value="InterPro"/>
</dbReference>
<keyword evidence="9" id="KW-1185">Reference proteome</keyword>
<dbReference type="AlphaFoldDB" id="A0A1G9VGH0"/>
<reference evidence="9" key="1">
    <citation type="submission" date="2016-10" db="EMBL/GenBank/DDBJ databases">
        <authorList>
            <person name="Varghese N."/>
            <person name="Submissions S."/>
        </authorList>
    </citation>
    <scope>NUCLEOTIDE SEQUENCE [LARGE SCALE GENOMIC DNA]</scope>
    <source>
        <strain evidence="9">DSM 19886</strain>
    </source>
</reference>
<organism evidence="8 9">
    <name type="scientific">Kriegella aquimaris</name>
    <dbReference type="NCBI Taxonomy" id="192904"/>
    <lineage>
        <taxon>Bacteria</taxon>
        <taxon>Pseudomonadati</taxon>
        <taxon>Bacteroidota</taxon>
        <taxon>Flavobacteriia</taxon>
        <taxon>Flavobacteriales</taxon>
        <taxon>Flavobacteriaceae</taxon>
        <taxon>Kriegella</taxon>
    </lineage>
</organism>
<comment type="similarity">
    <text evidence="1">Belongs to the glycosyl hydrolase 20 family.</text>
</comment>
<dbReference type="Gene3D" id="3.30.379.10">
    <property type="entry name" value="Chitobiase/beta-hexosaminidase domain 2-like"/>
    <property type="match status" value="1"/>
</dbReference>
<evidence type="ECO:0000256" key="3">
    <source>
        <dbReference type="ARBA" id="ARBA00023295"/>
    </source>
</evidence>
<dbReference type="PROSITE" id="PS51257">
    <property type="entry name" value="PROKAR_LIPOPROTEIN"/>
    <property type="match status" value="1"/>
</dbReference>
<keyword evidence="5" id="KW-0732">Signal</keyword>
<dbReference type="SUPFAM" id="SSF51445">
    <property type="entry name" value="(Trans)glycosidases"/>
    <property type="match status" value="1"/>
</dbReference>
<dbReference type="STRING" id="192904.SAMN04488514_11375"/>
<dbReference type="Gene3D" id="3.20.20.80">
    <property type="entry name" value="Glycosidases"/>
    <property type="match status" value="1"/>
</dbReference>
<dbReference type="InterPro" id="IPR017853">
    <property type="entry name" value="GH"/>
</dbReference>
<evidence type="ECO:0000313" key="9">
    <source>
        <dbReference type="Proteomes" id="UP000199440"/>
    </source>
</evidence>
<dbReference type="InterPro" id="IPR029018">
    <property type="entry name" value="Hex-like_dom2"/>
</dbReference>
<gene>
    <name evidence="8" type="ORF">SAMN04488514_11375</name>
</gene>
<feature type="active site" description="Proton donor" evidence="4">
    <location>
        <position position="332"/>
    </location>
</feature>
<evidence type="ECO:0000256" key="5">
    <source>
        <dbReference type="SAM" id="SignalP"/>
    </source>
</evidence>
<dbReference type="SUPFAM" id="SSF55545">
    <property type="entry name" value="beta-N-acetylhexosaminidase-like domain"/>
    <property type="match status" value="1"/>
</dbReference>
<keyword evidence="2 8" id="KW-0378">Hydrolase</keyword>
<dbReference type="InterPro" id="IPR015882">
    <property type="entry name" value="HEX_bac_N"/>
</dbReference>
<evidence type="ECO:0000256" key="4">
    <source>
        <dbReference type="PIRSR" id="PIRSR625705-1"/>
    </source>
</evidence>
<dbReference type="RefSeq" id="WP_089893740.1">
    <property type="nucleotide sequence ID" value="NZ_FNGV01000013.1"/>
</dbReference>
<dbReference type="Pfam" id="PF00728">
    <property type="entry name" value="Glyco_hydro_20"/>
    <property type="match status" value="1"/>
</dbReference>
<evidence type="ECO:0000256" key="1">
    <source>
        <dbReference type="ARBA" id="ARBA00006285"/>
    </source>
</evidence>
<evidence type="ECO:0000259" key="6">
    <source>
        <dbReference type="Pfam" id="PF00728"/>
    </source>
</evidence>
<accession>A0A1G9VGH0</accession>